<evidence type="ECO:0000256" key="1">
    <source>
        <dbReference type="ARBA" id="ARBA00004167"/>
    </source>
</evidence>
<dbReference type="AlphaFoldDB" id="A0AAV3QAT8"/>
<comment type="caution">
    <text evidence="7">The sequence shown here is derived from an EMBL/GenBank/DDBJ whole genome shotgun (WGS) entry which is preliminary data.</text>
</comment>
<sequence length="208" mass="23657">MSKYCDSHKDKWRKRLGRICGITVVVLFICLFIILITWAILQPKKPRFIIQDATIFNFNVSAPNLLSSQMQVTVWSRNPNDKIGIYYDSLHIYANYHSQQITYYTSIPNAYQGHKDSNVWSPFVYGTNVPIAPYNGPLLSEDKETGSVSLMIKIDGRVKWKVGAITTGRYHIHVTCPAYIAFGNKNNDGLFIGTAVKFQLQQRCSVSL</sequence>
<keyword evidence="8" id="KW-1185">Reference proteome</keyword>
<feature type="domain" description="Late embryogenesis abundant protein LEA-2 subgroup" evidence="6">
    <location>
        <begin position="76"/>
        <end position="176"/>
    </location>
</feature>
<accession>A0AAV3QAT8</accession>
<organism evidence="7 8">
    <name type="scientific">Lithospermum erythrorhizon</name>
    <name type="common">Purple gromwell</name>
    <name type="synonym">Lithospermum officinale var. erythrorhizon</name>
    <dbReference type="NCBI Taxonomy" id="34254"/>
    <lineage>
        <taxon>Eukaryota</taxon>
        <taxon>Viridiplantae</taxon>
        <taxon>Streptophyta</taxon>
        <taxon>Embryophyta</taxon>
        <taxon>Tracheophyta</taxon>
        <taxon>Spermatophyta</taxon>
        <taxon>Magnoliopsida</taxon>
        <taxon>eudicotyledons</taxon>
        <taxon>Gunneridae</taxon>
        <taxon>Pentapetalae</taxon>
        <taxon>asterids</taxon>
        <taxon>lamiids</taxon>
        <taxon>Boraginales</taxon>
        <taxon>Boraginaceae</taxon>
        <taxon>Boraginoideae</taxon>
        <taxon>Lithospermeae</taxon>
        <taxon>Lithospermum</taxon>
    </lineage>
</organism>
<dbReference type="GO" id="GO:0098542">
    <property type="term" value="P:defense response to other organism"/>
    <property type="evidence" value="ECO:0007669"/>
    <property type="project" value="InterPro"/>
</dbReference>
<dbReference type="Pfam" id="PF03168">
    <property type="entry name" value="LEA_2"/>
    <property type="match status" value="1"/>
</dbReference>
<dbReference type="PANTHER" id="PTHR31415:SF51">
    <property type="entry name" value="LATE EMBRYOGENESIS ABUNDANT (LEA) HYDROXYPROLINE-RICH GLYCOPROTEIN FAMILY"/>
    <property type="match status" value="1"/>
</dbReference>
<keyword evidence="3 5" id="KW-1133">Transmembrane helix</keyword>
<dbReference type="InterPro" id="IPR004864">
    <property type="entry name" value="LEA_2"/>
</dbReference>
<name>A0AAV3QAT8_LITER</name>
<comment type="subcellular location">
    <subcellularLocation>
        <location evidence="1">Membrane</location>
        <topology evidence="1">Single-pass membrane protein</topology>
    </subcellularLocation>
</comment>
<dbReference type="GO" id="GO:0005886">
    <property type="term" value="C:plasma membrane"/>
    <property type="evidence" value="ECO:0007669"/>
    <property type="project" value="TreeGrafter"/>
</dbReference>
<evidence type="ECO:0000256" key="4">
    <source>
        <dbReference type="ARBA" id="ARBA00023136"/>
    </source>
</evidence>
<dbReference type="GO" id="GO:0009506">
    <property type="term" value="C:plasmodesma"/>
    <property type="evidence" value="ECO:0007669"/>
    <property type="project" value="TreeGrafter"/>
</dbReference>
<evidence type="ECO:0000256" key="2">
    <source>
        <dbReference type="ARBA" id="ARBA00022692"/>
    </source>
</evidence>
<evidence type="ECO:0000313" key="8">
    <source>
        <dbReference type="Proteomes" id="UP001454036"/>
    </source>
</evidence>
<keyword evidence="4 5" id="KW-0472">Membrane</keyword>
<evidence type="ECO:0000256" key="5">
    <source>
        <dbReference type="SAM" id="Phobius"/>
    </source>
</evidence>
<dbReference type="InterPro" id="IPR044839">
    <property type="entry name" value="NDR1-like"/>
</dbReference>
<feature type="transmembrane region" description="Helical" evidence="5">
    <location>
        <begin position="20"/>
        <end position="41"/>
    </location>
</feature>
<reference evidence="7 8" key="1">
    <citation type="submission" date="2024-01" db="EMBL/GenBank/DDBJ databases">
        <title>The complete chloroplast genome sequence of Lithospermum erythrorhizon: insights into the phylogenetic relationship among Boraginaceae species and the maternal lineages of purple gromwells.</title>
        <authorList>
            <person name="Okada T."/>
            <person name="Watanabe K."/>
        </authorList>
    </citation>
    <scope>NUCLEOTIDE SEQUENCE [LARGE SCALE GENOMIC DNA]</scope>
</reference>
<evidence type="ECO:0000313" key="7">
    <source>
        <dbReference type="EMBL" id="GAA0159740.1"/>
    </source>
</evidence>
<proteinExistence type="predicted"/>
<dbReference type="EMBL" id="BAABME010003676">
    <property type="protein sequence ID" value="GAA0159740.1"/>
    <property type="molecule type" value="Genomic_DNA"/>
</dbReference>
<dbReference type="PANTHER" id="PTHR31415">
    <property type="entry name" value="OS05G0367900 PROTEIN"/>
    <property type="match status" value="1"/>
</dbReference>
<protein>
    <recommendedName>
        <fullName evidence="6">Late embryogenesis abundant protein LEA-2 subgroup domain-containing protein</fullName>
    </recommendedName>
</protein>
<gene>
    <name evidence="7" type="ORF">LIER_16448</name>
</gene>
<keyword evidence="2 5" id="KW-0812">Transmembrane</keyword>
<evidence type="ECO:0000259" key="6">
    <source>
        <dbReference type="Pfam" id="PF03168"/>
    </source>
</evidence>
<dbReference type="Proteomes" id="UP001454036">
    <property type="component" value="Unassembled WGS sequence"/>
</dbReference>
<evidence type="ECO:0000256" key="3">
    <source>
        <dbReference type="ARBA" id="ARBA00022989"/>
    </source>
</evidence>